<protein>
    <submittedName>
        <fullName evidence="3">DUF4157 domain-containing protein</fullName>
    </submittedName>
</protein>
<evidence type="ECO:0000313" key="4">
    <source>
        <dbReference type="Proteomes" id="UP000501648"/>
    </source>
</evidence>
<feature type="domain" description="eCIS core" evidence="2">
    <location>
        <begin position="135"/>
        <end position="200"/>
    </location>
</feature>
<dbReference type="AlphaFoldDB" id="A0A6M3ZS78"/>
<dbReference type="InterPro" id="IPR025295">
    <property type="entry name" value="eCIS_core_dom"/>
</dbReference>
<evidence type="ECO:0000256" key="1">
    <source>
        <dbReference type="SAM" id="MobiDB-lite"/>
    </source>
</evidence>
<dbReference type="EMBL" id="CP008956">
    <property type="protein sequence ID" value="QJQ01123.1"/>
    <property type="molecule type" value="Genomic_DNA"/>
</dbReference>
<feature type="region of interest" description="Disordered" evidence="1">
    <location>
        <begin position="114"/>
        <end position="138"/>
    </location>
</feature>
<accession>A0A6M3ZS78</accession>
<proteinExistence type="predicted"/>
<feature type="compositionally biased region" description="Polar residues" evidence="1">
    <location>
        <begin position="39"/>
        <end position="49"/>
    </location>
</feature>
<gene>
    <name evidence="3" type="ORF">C798_13035</name>
</gene>
<organism evidence="3 4">
    <name type="scientific">Herbaspirillum rubrisubalbicans Os34</name>
    <dbReference type="NCBI Taxonomy" id="1235827"/>
    <lineage>
        <taxon>Bacteria</taxon>
        <taxon>Pseudomonadati</taxon>
        <taxon>Pseudomonadota</taxon>
        <taxon>Betaproteobacteria</taxon>
        <taxon>Burkholderiales</taxon>
        <taxon>Oxalobacteraceae</taxon>
        <taxon>Herbaspirillum</taxon>
    </lineage>
</organism>
<sequence>MRAFLFIHIIFQSCSHIDDATLLRRPTMQAPLQARNDSDAAQTDTSKTVAQKRGLADNRPEAVVQRKLADIMNNSPRVLQKRASSDGIHNSPRMVAQRHEMNTLFGGAVKPQQYDARPAEASSAQSEEKTNNTGLPNELKSGIESLSGMSMGHVRVHYNSDKPAQLQAHAYAHGNEIHLGSGQERHLPHEAWHVVQQAQGRVQPSRQLISGMSINDHVGLEREADVMGARALQLPSLQPPGLKRRGAYAGSAVQRRLKVGEEEFDKVVLNKKAYRVLRDKHDVPPFDIKQRKVFGEMIWDTASFEFSDWKEAKLVAARLGRMLGETRLGNAYKYYTSGANKQRKTIKQPGYATGDQFGIAAAMIIDPNIDVMVSKGRDGDPTDRADDIKKFYLDSGIDPIRIHVIGIEKLRDGGATEMNDGVKGRYEQHFGLVLNNTQAKKYSEPVGYGTTHVAARWTNDARDKVRQAWDVNSSKDTQIKAWLATKHIPDGGESVAVLWSRFSGKRGDIHIEHDTSYEGIRQIVAEIKDHYTAVIIAGDSGTSDAKKDKFKKIATEGGENVFDLTEFWKEKTPELKAWGGNTRFGQFKLYDYLHRKYKALRHLGMRSGNLEAMAMLGHKVRYMEEPGSKGAERMEKWHDDKRNPILPNVSIGYERLLIDEVPTRSGKYFKNTRHRVGDLTATVARQQEETTAAKRRWTFHADHFIRDMVMISGNLSKATKPKTIARLNARAAKLEERQAAEKNAYMAAVAKLEAAQAVFEVATSESADRPAWAPRWRTRKSEKPIGVKSLPKGFRADDLRKIRSYLLPLQQHEQDV</sequence>
<dbReference type="Pfam" id="PF13699">
    <property type="entry name" value="eCIS_core"/>
    <property type="match status" value="1"/>
</dbReference>
<evidence type="ECO:0000313" key="3">
    <source>
        <dbReference type="EMBL" id="QJQ01123.1"/>
    </source>
</evidence>
<feature type="region of interest" description="Disordered" evidence="1">
    <location>
        <begin position="33"/>
        <end position="60"/>
    </location>
</feature>
<name>A0A6M3ZS78_9BURK</name>
<dbReference type="Proteomes" id="UP000501648">
    <property type="component" value="Chromosome"/>
</dbReference>
<evidence type="ECO:0000259" key="2">
    <source>
        <dbReference type="Pfam" id="PF13699"/>
    </source>
</evidence>
<reference evidence="3 4" key="1">
    <citation type="journal article" date="2012" name="J. Bacteriol.">
        <title>Genome sequence of the pathogenic Herbaspirillum seropedicae strain Os34, isolated from rice roots.</title>
        <authorList>
            <person name="Ye W."/>
            <person name="Ye S."/>
            <person name="Liu J."/>
            <person name="Chang S."/>
            <person name="Chen M."/>
            <person name="Zhu B."/>
            <person name="Guo L."/>
            <person name="An Q."/>
        </authorList>
    </citation>
    <scope>NUCLEOTIDE SEQUENCE [LARGE SCALE GENOMIC DNA]</scope>
    <source>
        <strain evidence="3 4">Os34</strain>
    </source>
</reference>